<dbReference type="EMBL" id="NBSK02000006">
    <property type="protein sequence ID" value="KAJ0200923.1"/>
    <property type="molecule type" value="Genomic_DNA"/>
</dbReference>
<organism evidence="1 2">
    <name type="scientific">Lactuca sativa</name>
    <name type="common">Garden lettuce</name>
    <dbReference type="NCBI Taxonomy" id="4236"/>
    <lineage>
        <taxon>Eukaryota</taxon>
        <taxon>Viridiplantae</taxon>
        <taxon>Streptophyta</taxon>
        <taxon>Embryophyta</taxon>
        <taxon>Tracheophyta</taxon>
        <taxon>Spermatophyta</taxon>
        <taxon>Magnoliopsida</taxon>
        <taxon>eudicotyledons</taxon>
        <taxon>Gunneridae</taxon>
        <taxon>Pentapetalae</taxon>
        <taxon>asterids</taxon>
        <taxon>campanulids</taxon>
        <taxon>Asterales</taxon>
        <taxon>Asteraceae</taxon>
        <taxon>Cichorioideae</taxon>
        <taxon>Cichorieae</taxon>
        <taxon>Lactucinae</taxon>
        <taxon>Lactuca</taxon>
    </lineage>
</organism>
<protein>
    <submittedName>
        <fullName evidence="1">Uncharacterized protein</fullName>
    </submittedName>
</protein>
<dbReference type="Proteomes" id="UP000235145">
    <property type="component" value="Unassembled WGS sequence"/>
</dbReference>
<evidence type="ECO:0000313" key="1">
    <source>
        <dbReference type="EMBL" id="KAJ0200923.1"/>
    </source>
</evidence>
<proteinExistence type="predicted"/>
<sequence>METVKKLAKIPHLKVTIKVKHPHIKTHTMLILFLFILGNVERKQNMAYVARNSLFRKYDGKIVFLQSMLLQIRMFTNYVAKNICP</sequence>
<reference evidence="1 2" key="1">
    <citation type="journal article" date="2017" name="Nat. Commun.">
        <title>Genome assembly with in vitro proximity ligation data and whole-genome triplication in lettuce.</title>
        <authorList>
            <person name="Reyes-Chin-Wo S."/>
            <person name="Wang Z."/>
            <person name="Yang X."/>
            <person name="Kozik A."/>
            <person name="Arikit S."/>
            <person name="Song C."/>
            <person name="Xia L."/>
            <person name="Froenicke L."/>
            <person name="Lavelle D.O."/>
            <person name="Truco M.J."/>
            <person name="Xia R."/>
            <person name="Zhu S."/>
            <person name="Xu C."/>
            <person name="Xu H."/>
            <person name="Xu X."/>
            <person name="Cox K."/>
            <person name="Korf I."/>
            <person name="Meyers B.C."/>
            <person name="Michelmore R.W."/>
        </authorList>
    </citation>
    <scope>NUCLEOTIDE SEQUENCE [LARGE SCALE GENOMIC DNA]</scope>
    <source>
        <strain evidence="2">cv. Salinas</strain>
        <tissue evidence="1">Seedlings</tissue>
    </source>
</reference>
<accession>A0A9R1V7R6</accession>
<name>A0A9R1V7R6_LACSA</name>
<evidence type="ECO:0000313" key="2">
    <source>
        <dbReference type="Proteomes" id="UP000235145"/>
    </source>
</evidence>
<dbReference type="AlphaFoldDB" id="A0A9R1V7R6"/>
<keyword evidence="2" id="KW-1185">Reference proteome</keyword>
<comment type="caution">
    <text evidence="1">The sequence shown here is derived from an EMBL/GenBank/DDBJ whole genome shotgun (WGS) entry which is preliminary data.</text>
</comment>
<gene>
    <name evidence="1" type="ORF">LSAT_V11C600311750</name>
</gene>